<dbReference type="AlphaFoldDB" id="A0AAD9DR68"/>
<dbReference type="GO" id="GO:0005813">
    <property type="term" value="C:centrosome"/>
    <property type="evidence" value="ECO:0007669"/>
    <property type="project" value="TreeGrafter"/>
</dbReference>
<evidence type="ECO:0000313" key="3">
    <source>
        <dbReference type="EMBL" id="KAK1791101.1"/>
    </source>
</evidence>
<sequence length="386" mass="43962">MRADSKKTVMSVRQDLKKRSRMKSQHSCARLHQRLLCLQQQVAVLQSANRAAQEQSERHSQAKTELDNLVHKLQASKQLSQHVKSSLLFTGNTISVTVITSSRTQQKPKPERFHLKKQACELVKLQQQVTVLEAELEQWKKPPPFTSEHHPSATPPTLDSNHPTLKILEGDVKQLTSKLKSASAEGSRQSAVIKDLRAELHDRDHRLKELQHKLSHTERDVMMKRQLVEDLRNRLKVLQDSECSHRSLTDDLEKKVKSLSEEAANRRAFIESLKRRLNVAMEEKNRHESASQKLKEDLQKKDEKLTALQARLGECERSREDMEQAACAQVQALTQQSSDALQTLQDKLSLVQAQEQQLRSLTQIITISSVIGYFTSPPLRSSPSAL</sequence>
<evidence type="ECO:0000313" key="4">
    <source>
        <dbReference type="Proteomes" id="UP001239994"/>
    </source>
</evidence>
<dbReference type="Proteomes" id="UP001239994">
    <property type="component" value="Unassembled WGS sequence"/>
</dbReference>
<accession>A0AAD9DR68</accession>
<protein>
    <submittedName>
        <fullName evidence="3">Uncharacterized protein</fullName>
    </submittedName>
</protein>
<organism evidence="3 4">
    <name type="scientific">Electrophorus voltai</name>
    <dbReference type="NCBI Taxonomy" id="2609070"/>
    <lineage>
        <taxon>Eukaryota</taxon>
        <taxon>Metazoa</taxon>
        <taxon>Chordata</taxon>
        <taxon>Craniata</taxon>
        <taxon>Vertebrata</taxon>
        <taxon>Euteleostomi</taxon>
        <taxon>Actinopterygii</taxon>
        <taxon>Neopterygii</taxon>
        <taxon>Teleostei</taxon>
        <taxon>Ostariophysi</taxon>
        <taxon>Gymnotiformes</taxon>
        <taxon>Gymnotoidei</taxon>
        <taxon>Gymnotidae</taxon>
        <taxon>Electrophorus</taxon>
    </lineage>
</organism>
<dbReference type="GO" id="GO:0010457">
    <property type="term" value="P:centriole-centriole cohesion"/>
    <property type="evidence" value="ECO:0007669"/>
    <property type="project" value="TreeGrafter"/>
</dbReference>
<feature type="coiled-coil region" evidence="1">
    <location>
        <begin position="270"/>
        <end position="361"/>
    </location>
</feature>
<name>A0AAD9DR68_9TELE</name>
<evidence type="ECO:0000256" key="2">
    <source>
        <dbReference type="SAM" id="MobiDB-lite"/>
    </source>
</evidence>
<dbReference type="EMBL" id="JAROKS010000020">
    <property type="protein sequence ID" value="KAK1791101.1"/>
    <property type="molecule type" value="Genomic_DNA"/>
</dbReference>
<keyword evidence="4" id="KW-1185">Reference proteome</keyword>
<gene>
    <name evidence="3" type="ORF">P4O66_002038</name>
</gene>
<feature type="coiled-coil region" evidence="1">
    <location>
        <begin position="165"/>
        <end position="213"/>
    </location>
</feature>
<evidence type="ECO:0000256" key="1">
    <source>
        <dbReference type="SAM" id="Coils"/>
    </source>
</evidence>
<proteinExistence type="predicted"/>
<keyword evidence="1" id="KW-0175">Coiled coil</keyword>
<dbReference type="InterPro" id="IPR038810">
    <property type="entry name" value="CNTLN"/>
</dbReference>
<reference evidence="3" key="1">
    <citation type="submission" date="2023-03" db="EMBL/GenBank/DDBJ databases">
        <title>Electrophorus voltai genome.</title>
        <authorList>
            <person name="Bian C."/>
        </authorList>
    </citation>
    <scope>NUCLEOTIDE SEQUENCE</scope>
    <source>
        <strain evidence="3">CB-2022</strain>
        <tissue evidence="3">Muscle</tissue>
    </source>
</reference>
<feature type="coiled-coil region" evidence="1">
    <location>
        <begin position="35"/>
        <end position="72"/>
    </location>
</feature>
<feature type="region of interest" description="Disordered" evidence="2">
    <location>
        <begin position="141"/>
        <end position="163"/>
    </location>
</feature>
<dbReference type="PANTHER" id="PTHR18957:SF0">
    <property type="entry name" value="CENTLEIN"/>
    <property type="match status" value="1"/>
</dbReference>
<comment type="caution">
    <text evidence="3">The sequence shown here is derived from an EMBL/GenBank/DDBJ whole genome shotgun (WGS) entry which is preliminary data.</text>
</comment>
<dbReference type="PANTHER" id="PTHR18957">
    <property type="entry name" value="CENTLEIN"/>
    <property type="match status" value="1"/>
</dbReference>
<dbReference type="GO" id="GO:0005814">
    <property type="term" value="C:centriole"/>
    <property type="evidence" value="ECO:0007669"/>
    <property type="project" value="TreeGrafter"/>
</dbReference>